<keyword evidence="3" id="KW-0479">Metal-binding</keyword>
<organism evidence="8 9">
    <name type="scientific">Zasmidium cellare ATCC 36951</name>
    <dbReference type="NCBI Taxonomy" id="1080233"/>
    <lineage>
        <taxon>Eukaryota</taxon>
        <taxon>Fungi</taxon>
        <taxon>Dikarya</taxon>
        <taxon>Ascomycota</taxon>
        <taxon>Pezizomycotina</taxon>
        <taxon>Dothideomycetes</taxon>
        <taxon>Dothideomycetidae</taxon>
        <taxon>Mycosphaerellales</taxon>
        <taxon>Mycosphaerellaceae</taxon>
        <taxon>Zasmidium</taxon>
    </lineage>
</organism>
<keyword evidence="4" id="KW-0460">Magnesium</keyword>
<evidence type="ECO:0000313" key="9">
    <source>
        <dbReference type="Proteomes" id="UP000799537"/>
    </source>
</evidence>
<reference evidence="8" key="1">
    <citation type="journal article" date="2020" name="Stud. Mycol.">
        <title>101 Dothideomycetes genomes: a test case for predicting lifestyles and emergence of pathogens.</title>
        <authorList>
            <person name="Haridas S."/>
            <person name="Albert R."/>
            <person name="Binder M."/>
            <person name="Bloem J."/>
            <person name="Labutti K."/>
            <person name="Salamov A."/>
            <person name="Andreopoulos B."/>
            <person name="Baker S."/>
            <person name="Barry K."/>
            <person name="Bills G."/>
            <person name="Bluhm B."/>
            <person name="Cannon C."/>
            <person name="Castanera R."/>
            <person name="Culley D."/>
            <person name="Daum C."/>
            <person name="Ezra D."/>
            <person name="Gonzalez J."/>
            <person name="Henrissat B."/>
            <person name="Kuo A."/>
            <person name="Liang C."/>
            <person name="Lipzen A."/>
            <person name="Lutzoni F."/>
            <person name="Magnuson J."/>
            <person name="Mondo S."/>
            <person name="Nolan M."/>
            <person name="Ohm R."/>
            <person name="Pangilinan J."/>
            <person name="Park H.-J."/>
            <person name="Ramirez L."/>
            <person name="Alfaro M."/>
            <person name="Sun H."/>
            <person name="Tritt A."/>
            <person name="Yoshinaga Y."/>
            <person name="Zwiers L.-H."/>
            <person name="Turgeon B."/>
            <person name="Goodwin S."/>
            <person name="Spatafora J."/>
            <person name="Crous P."/>
            <person name="Grigoriev I."/>
        </authorList>
    </citation>
    <scope>NUCLEOTIDE SEQUENCE</scope>
    <source>
        <strain evidence="8">ATCC 36951</strain>
    </source>
</reference>
<feature type="domain" description="Poly(A) RNA polymerase mitochondrial-like central palm" evidence="7">
    <location>
        <begin position="318"/>
        <end position="455"/>
    </location>
</feature>
<feature type="compositionally biased region" description="Acidic residues" evidence="5">
    <location>
        <begin position="135"/>
        <end position="152"/>
    </location>
</feature>
<comment type="similarity">
    <text evidence="1">Belongs to the DNA polymerase type-B-like family.</text>
</comment>
<feature type="compositionally biased region" description="Basic and acidic residues" evidence="5">
    <location>
        <begin position="100"/>
        <end position="113"/>
    </location>
</feature>
<protein>
    <recommendedName>
        <fullName evidence="2">polynucleotide adenylyltransferase</fullName>
        <ecNumber evidence="2">2.7.7.19</ecNumber>
    </recommendedName>
</protein>
<feature type="region of interest" description="Disordered" evidence="5">
    <location>
        <begin position="1"/>
        <end position="195"/>
    </location>
</feature>
<gene>
    <name evidence="8" type="ORF">M409DRAFT_53836</name>
</gene>
<evidence type="ECO:0000256" key="3">
    <source>
        <dbReference type="ARBA" id="ARBA00022723"/>
    </source>
</evidence>
<dbReference type="PANTHER" id="PTHR23092:SF15">
    <property type="entry name" value="INACTIVE NON-CANONICAL POLY(A) RNA POLYMERASE PROTEIN TRF4-2-RELATED"/>
    <property type="match status" value="1"/>
</dbReference>
<feature type="region of interest" description="Disordered" evidence="5">
    <location>
        <begin position="234"/>
        <end position="280"/>
    </location>
</feature>
<feature type="domain" description="PAP-associated" evidence="6">
    <location>
        <begin position="523"/>
        <end position="580"/>
    </location>
</feature>
<evidence type="ECO:0000256" key="1">
    <source>
        <dbReference type="ARBA" id="ARBA00008593"/>
    </source>
</evidence>
<feature type="compositionally biased region" description="Basic and acidic residues" evidence="5">
    <location>
        <begin position="253"/>
        <end position="268"/>
    </location>
</feature>
<dbReference type="AlphaFoldDB" id="A0A6A6CQY1"/>
<accession>A0A6A6CQY1</accession>
<dbReference type="Proteomes" id="UP000799537">
    <property type="component" value="Unassembled WGS sequence"/>
</dbReference>
<feature type="compositionally biased region" description="Low complexity" evidence="5">
    <location>
        <begin position="720"/>
        <end position="731"/>
    </location>
</feature>
<dbReference type="GO" id="GO:0031499">
    <property type="term" value="C:TRAMP complex"/>
    <property type="evidence" value="ECO:0007669"/>
    <property type="project" value="TreeGrafter"/>
</dbReference>
<dbReference type="InterPro" id="IPR002058">
    <property type="entry name" value="PAP_assoc"/>
</dbReference>
<dbReference type="Gene3D" id="1.10.1410.10">
    <property type="match status" value="1"/>
</dbReference>
<dbReference type="EMBL" id="ML993592">
    <property type="protein sequence ID" value="KAF2167886.1"/>
    <property type="molecule type" value="Genomic_DNA"/>
</dbReference>
<feature type="compositionally biased region" description="Basic and acidic residues" evidence="5">
    <location>
        <begin position="162"/>
        <end position="171"/>
    </location>
</feature>
<dbReference type="PANTHER" id="PTHR23092">
    <property type="entry name" value="POLY(A) RNA POLYMERASE"/>
    <property type="match status" value="1"/>
</dbReference>
<evidence type="ECO:0000259" key="7">
    <source>
        <dbReference type="Pfam" id="PF22600"/>
    </source>
</evidence>
<evidence type="ECO:0000313" key="8">
    <source>
        <dbReference type="EMBL" id="KAF2167886.1"/>
    </source>
</evidence>
<dbReference type="GeneID" id="54565753"/>
<feature type="region of interest" description="Disordered" evidence="5">
    <location>
        <begin position="720"/>
        <end position="824"/>
    </location>
</feature>
<dbReference type="GO" id="GO:0046872">
    <property type="term" value="F:metal ion binding"/>
    <property type="evidence" value="ECO:0007669"/>
    <property type="project" value="UniProtKB-KW"/>
</dbReference>
<evidence type="ECO:0000256" key="2">
    <source>
        <dbReference type="ARBA" id="ARBA00012388"/>
    </source>
</evidence>
<dbReference type="GO" id="GO:0003729">
    <property type="term" value="F:mRNA binding"/>
    <property type="evidence" value="ECO:0007669"/>
    <property type="project" value="TreeGrafter"/>
</dbReference>
<dbReference type="Pfam" id="PF03828">
    <property type="entry name" value="PAP_assoc"/>
    <property type="match status" value="1"/>
</dbReference>
<dbReference type="GO" id="GO:0010605">
    <property type="term" value="P:negative regulation of macromolecule metabolic process"/>
    <property type="evidence" value="ECO:0007669"/>
    <property type="project" value="UniProtKB-ARBA"/>
</dbReference>
<name>A0A6A6CQY1_ZASCE</name>
<dbReference type="GO" id="GO:0043634">
    <property type="term" value="P:polyadenylation-dependent ncRNA catabolic process"/>
    <property type="evidence" value="ECO:0007669"/>
    <property type="project" value="TreeGrafter"/>
</dbReference>
<proteinExistence type="inferred from homology"/>
<dbReference type="InterPro" id="IPR054708">
    <property type="entry name" value="MTPAP-like_central"/>
</dbReference>
<dbReference type="InterPro" id="IPR043519">
    <property type="entry name" value="NT_sf"/>
</dbReference>
<dbReference type="InterPro" id="IPR045862">
    <property type="entry name" value="Trf4-like"/>
</dbReference>
<dbReference type="CDD" id="cd05402">
    <property type="entry name" value="NT_PAP_TUTase"/>
    <property type="match status" value="1"/>
</dbReference>
<feature type="compositionally biased region" description="Basic residues" evidence="5">
    <location>
        <begin position="737"/>
        <end position="748"/>
    </location>
</feature>
<dbReference type="SUPFAM" id="SSF81631">
    <property type="entry name" value="PAP/OAS1 substrate-binding domain"/>
    <property type="match status" value="1"/>
</dbReference>
<feature type="compositionally biased region" description="Basic and acidic residues" evidence="5">
    <location>
        <begin position="797"/>
        <end position="815"/>
    </location>
</feature>
<dbReference type="GO" id="GO:1990817">
    <property type="term" value="F:poly(A) RNA polymerase activity"/>
    <property type="evidence" value="ECO:0007669"/>
    <property type="project" value="UniProtKB-EC"/>
</dbReference>
<evidence type="ECO:0000259" key="6">
    <source>
        <dbReference type="Pfam" id="PF03828"/>
    </source>
</evidence>
<dbReference type="Pfam" id="PF22600">
    <property type="entry name" value="MTPAP-like_central"/>
    <property type="match status" value="1"/>
</dbReference>
<dbReference type="GO" id="GO:0005730">
    <property type="term" value="C:nucleolus"/>
    <property type="evidence" value="ECO:0007669"/>
    <property type="project" value="TreeGrafter"/>
</dbReference>
<evidence type="ECO:0000256" key="4">
    <source>
        <dbReference type="ARBA" id="ARBA00022842"/>
    </source>
</evidence>
<dbReference type="SUPFAM" id="SSF81301">
    <property type="entry name" value="Nucleotidyltransferase"/>
    <property type="match status" value="1"/>
</dbReference>
<feature type="compositionally biased region" description="Basic and acidic residues" evidence="5">
    <location>
        <begin position="124"/>
        <end position="134"/>
    </location>
</feature>
<dbReference type="GO" id="GO:0031123">
    <property type="term" value="P:RNA 3'-end processing"/>
    <property type="evidence" value="ECO:0007669"/>
    <property type="project" value="TreeGrafter"/>
</dbReference>
<evidence type="ECO:0000256" key="5">
    <source>
        <dbReference type="SAM" id="MobiDB-lite"/>
    </source>
</evidence>
<feature type="compositionally biased region" description="Basic residues" evidence="5">
    <location>
        <begin position="761"/>
        <end position="776"/>
    </location>
</feature>
<dbReference type="EC" id="2.7.7.19" evidence="2"/>
<dbReference type="RefSeq" id="XP_033668775.1">
    <property type="nucleotide sequence ID" value="XM_033812481.1"/>
</dbReference>
<keyword evidence="9" id="KW-1185">Reference proteome</keyword>
<dbReference type="OrthoDB" id="273917at2759"/>
<sequence length="824" mass="93176">MGDSYRPPPPRDRGGGGYNDNNGYTFRGAADTYRPPQHRPQERFSFNPPSGPAAPHFPAQQPPPRAQRPNRFGANKNRDRGRGGRQQGGAPYRRIPKPAHARELLSRKDRETTPEQLVGMNTDGQHRYVEKTSDSEDEDDTSDSDDTSEEDGEHGQARKRVKVDDEAEPARPKWSNPDPYSVLPPTDLGLQPKKDIVQTIRKAKVDASSHSDATNAIKENVDFISFDFGDEVDKDEDMDKEDGAASASGKPWKPTDREVAEKLTGSKKDGKKRKRVEEQSDRCGDIVDEWVADPNSTTSLPWHKTDENFTSSTGLQLHLEIIDFYQYVRPLQYEEDVRRDIIDRIEYAVRDWDRAYQHDVRIKSFGSFASGLYLPTADMDLVAVSRSYMDGGPPAFCRSGGDMHRLSRYLVDQGIAKSGTVTVVTRAKVPIIKFIDDRTSIKVDISFENDSGLRAIDTFLRWKEQYPEMPFLVVIIKQFLAMRGLNEVFGGGLGGFTIICLVVSMLQLMPANQRQSEDMASQYGMLLRDFFDLYGNKFNLEHTGIKMNPPGLFNKKDRRAIQAKINVMGLTIIDPNRPDNDISGGSRRVRDVFQYFREALHAIQEQMTKIRLGKAETSSILGCILAGNYTSFEEQRDILDRVHRTYSTINRPSPPPRPNPTMYPAAPPTQHGWVTYAQQVPPPSREGHYYALSNAHGYQQPPVPYHPPQAQQHLPLPARPLQLAPGLQPGHVLPPKQSKKAKKNKKGKNLLNSTHEEPTKKSKAQKKKERRERKKLGNATLGDSQAPQVKKKKDKKKKPDTETERKAMAKEERDKRAKKRHDTL</sequence>
<dbReference type="Gene3D" id="3.30.460.10">
    <property type="entry name" value="Beta Polymerase, domain 2"/>
    <property type="match status" value="1"/>
</dbReference>